<keyword evidence="2" id="KW-1185">Reference proteome</keyword>
<organism evidence="1 2">
    <name type="scientific">Sphingobacterium hotanense</name>
    <dbReference type="NCBI Taxonomy" id="649196"/>
    <lineage>
        <taxon>Bacteria</taxon>
        <taxon>Pseudomonadati</taxon>
        <taxon>Bacteroidota</taxon>
        <taxon>Sphingobacteriia</taxon>
        <taxon>Sphingobacteriales</taxon>
        <taxon>Sphingobacteriaceae</taxon>
        <taxon>Sphingobacterium</taxon>
    </lineage>
</organism>
<reference evidence="1" key="1">
    <citation type="submission" date="2020-06" db="EMBL/GenBank/DDBJ databases">
        <authorList>
            <person name="Dong N."/>
        </authorList>
    </citation>
    <scope>NUCLEOTIDE SEQUENCE</scope>
    <source>
        <strain evidence="1">R1692</strain>
    </source>
</reference>
<sequence length="59" mass="6762">MDHQYCQGGYCEGYYVMYEIPSLKVITDKAYTSDDSDNFNEGEDEVIDPIIDSTTYDGF</sequence>
<dbReference type="Proteomes" id="UP001170954">
    <property type="component" value="Unassembled WGS sequence"/>
</dbReference>
<accession>A0ABT7NS13</accession>
<proteinExistence type="predicted"/>
<dbReference type="EMBL" id="JACAGK010000066">
    <property type="protein sequence ID" value="MDM1050013.1"/>
    <property type="molecule type" value="Genomic_DNA"/>
</dbReference>
<evidence type="ECO:0000313" key="2">
    <source>
        <dbReference type="Proteomes" id="UP001170954"/>
    </source>
</evidence>
<gene>
    <name evidence="1" type="ORF">HX018_17375</name>
</gene>
<reference evidence="1" key="2">
    <citation type="journal article" date="2022" name="Sci. Total Environ.">
        <title>Prevalence, transmission, and molecular epidemiology of tet(X)-positive bacteria among humans, animals, and environmental niches in China: An epidemiological, and genomic-based study.</title>
        <authorList>
            <person name="Dong N."/>
            <person name="Zeng Y."/>
            <person name="Cai C."/>
            <person name="Sun C."/>
            <person name="Lu J."/>
            <person name="Liu C."/>
            <person name="Zhou H."/>
            <person name="Sun Q."/>
            <person name="Shu L."/>
            <person name="Wang H."/>
            <person name="Wang Y."/>
            <person name="Wang S."/>
            <person name="Wu C."/>
            <person name="Chan E.W."/>
            <person name="Chen G."/>
            <person name="Shen Z."/>
            <person name="Chen S."/>
            <person name="Zhang R."/>
        </authorList>
    </citation>
    <scope>NUCLEOTIDE SEQUENCE</scope>
    <source>
        <strain evidence="1">R1692</strain>
    </source>
</reference>
<dbReference type="RefSeq" id="WP_187774005.1">
    <property type="nucleotide sequence ID" value="NZ_CP030848.1"/>
</dbReference>
<evidence type="ECO:0000313" key="1">
    <source>
        <dbReference type="EMBL" id="MDM1050013.1"/>
    </source>
</evidence>
<comment type="caution">
    <text evidence="1">The sequence shown here is derived from an EMBL/GenBank/DDBJ whole genome shotgun (WGS) entry which is preliminary data.</text>
</comment>
<protein>
    <submittedName>
        <fullName evidence="1">Uncharacterized protein</fullName>
    </submittedName>
</protein>
<name>A0ABT7NS13_9SPHI</name>